<name>A0A0R2CDT9_9LACO</name>
<dbReference type="InterPro" id="IPR036390">
    <property type="entry name" value="WH_DNA-bd_sf"/>
</dbReference>
<dbReference type="Proteomes" id="UP000051131">
    <property type="component" value="Unassembled WGS sequence"/>
</dbReference>
<sequence>MANNRLSDLIHILVYIEMHDHKKLTSELIASSLNTNPSLTRRMMGQLKRAGLLETTQGTACPRLTRSPKEITISDVYMATCPDSPLLKVDKNTSKECQVGQVIPTILNKYYLEIQSTTESKMRKITIADIIDDVQMDIEHHQGRNKLFAEIDN</sequence>
<dbReference type="GO" id="GO:0005829">
    <property type="term" value="C:cytosol"/>
    <property type="evidence" value="ECO:0007669"/>
    <property type="project" value="TreeGrafter"/>
</dbReference>
<dbReference type="EMBL" id="AYZE01000017">
    <property type="protein sequence ID" value="KRM89905.1"/>
    <property type="molecule type" value="Genomic_DNA"/>
</dbReference>
<reference evidence="1 2" key="1">
    <citation type="journal article" date="2015" name="Genome Announc.">
        <title>Expanding the biotechnology potential of lactobacilli through comparative genomics of 213 strains and associated genera.</title>
        <authorList>
            <person name="Sun Z."/>
            <person name="Harris H.M."/>
            <person name="McCann A."/>
            <person name="Guo C."/>
            <person name="Argimon S."/>
            <person name="Zhang W."/>
            <person name="Yang X."/>
            <person name="Jeffery I.B."/>
            <person name="Cooney J.C."/>
            <person name="Kagawa T.F."/>
            <person name="Liu W."/>
            <person name="Song Y."/>
            <person name="Salvetti E."/>
            <person name="Wrobel A."/>
            <person name="Rasinkangas P."/>
            <person name="Parkhill J."/>
            <person name="Rea M.C."/>
            <person name="O'Sullivan O."/>
            <person name="Ritari J."/>
            <person name="Douillard F.P."/>
            <person name="Paul Ross R."/>
            <person name="Yang R."/>
            <person name="Briner A.E."/>
            <person name="Felis G.E."/>
            <person name="de Vos W.M."/>
            <person name="Barrangou R."/>
            <person name="Klaenhammer T.R."/>
            <person name="Caufield P.W."/>
            <person name="Cui Y."/>
            <person name="Zhang H."/>
            <person name="O'Toole P.W."/>
        </authorList>
    </citation>
    <scope>NUCLEOTIDE SEQUENCE [LARGE SCALE GENOMIC DNA]</scope>
    <source>
        <strain evidence="1 2">DSM 21116</strain>
    </source>
</reference>
<dbReference type="SUPFAM" id="SSF46785">
    <property type="entry name" value="Winged helix' DNA-binding domain"/>
    <property type="match status" value="1"/>
</dbReference>
<keyword evidence="2" id="KW-1185">Reference proteome</keyword>
<dbReference type="InterPro" id="IPR036388">
    <property type="entry name" value="WH-like_DNA-bd_sf"/>
</dbReference>
<dbReference type="RefSeq" id="WP_057829766.1">
    <property type="nucleotide sequence ID" value="NZ_AYZE01000017.1"/>
</dbReference>
<dbReference type="PANTHER" id="PTHR33221:SF15">
    <property type="entry name" value="HTH-TYPE TRANSCRIPTIONAL REGULATOR YWGB-RELATED"/>
    <property type="match status" value="1"/>
</dbReference>
<dbReference type="PANTHER" id="PTHR33221">
    <property type="entry name" value="WINGED HELIX-TURN-HELIX TRANSCRIPTIONAL REGULATOR, RRF2 FAMILY"/>
    <property type="match status" value="1"/>
</dbReference>
<dbReference type="OrthoDB" id="213028at2"/>
<evidence type="ECO:0000313" key="2">
    <source>
        <dbReference type="Proteomes" id="UP000051131"/>
    </source>
</evidence>
<dbReference type="PROSITE" id="PS51197">
    <property type="entry name" value="HTH_RRF2_2"/>
    <property type="match status" value="1"/>
</dbReference>
<protein>
    <submittedName>
        <fullName evidence="1">Transcription regulator</fullName>
    </submittedName>
</protein>
<dbReference type="Pfam" id="PF02082">
    <property type="entry name" value="Rrf2"/>
    <property type="match status" value="1"/>
</dbReference>
<dbReference type="GO" id="GO:0003700">
    <property type="term" value="F:DNA-binding transcription factor activity"/>
    <property type="evidence" value="ECO:0007669"/>
    <property type="project" value="TreeGrafter"/>
</dbReference>
<gene>
    <name evidence="1" type="ORF">FC80_GL001727</name>
</gene>
<organism evidence="1 2">
    <name type="scientific">Liquorilactobacillus cacaonum DSM 21116</name>
    <dbReference type="NCBI Taxonomy" id="1423729"/>
    <lineage>
        <taxon>Bacteria</taxon>
        <taxon>Bacillati</taxon>
        <taxon>Bacillota</taxon>
        <taxon>Bacilli</taxon>
        <taxon>Lactobacillales</taxon>
        <taxon>Lactobacillaceae</taxon>
        <taxon>Liquorilactobacillus</taxon>
    </lineage>
</organism>
<comment type="caution">
    <text evidence="1">The sequence shown here is derived from an EMBL/GenBank/DDBJ whole genome shotgun (WGS) entry which is preliminary data.</text>
</comment>
<dbReference type="AlphaFoldDB" id="A0A0R2CDT9"/>
<dbReference type="Gene3D" id="1.10.10.10">
    <property type="entry name" value="Winged helix-like DNA-binding domain superfamily/Winged helix DNA-binding domain"/>
    <property type="match status" value="1"/>
</dbReference>
<dbReference type="PATRIC" id="fig|1423729.3.peg.1754"/>
<dbReference type="STRING" id="1423729.FC80_GL001727"/>
<evidence type="ECO:0000313" key="1">
    <source>
        <dbReference type="EMBL" id="KRM89905.1"/>
    </source>
</evidence>
<proteinExistence type="predicted"/>
<accession>A0A0R2CDT9</accession>
<dbReference type="InterPro" id="IPR000944">
    <property type="entry name" value="Tscrpt_reg_Rrf2"/>
</dbReference>